<evidence type="ECO:0000256" key="2">
    <source>
        <dbReference type="ARBA" id="ARBA00023015"/>
    </source>
</evidence>
<comment type="similarity">
    <text evidence="1">Belongs to the LysR transcriptional regulatory family.</text>
</comment>
<keyword evidence="7" id="KW-1185">Reference proteome</keyword>
<name>A0ABV4VY55_9GAMM</name>
<dbReference type="EMBL" id="JBHFGJ010000007">
    <property type="protein sequence ID" value="MFB2654045.1"/>
    <property type="molecule type" value="Genomic_DNA"/>
</dbReference>
<dbReference type="Gene3D" id="3.40.190.290">
    <property type="match status" value="1"/>
</dbReference>
<reference evidence="6 7" key="1">
    <citation type="submission" date="2024-09" db="EMBL/GenBank/DDBJ databases">
        <authorList>
            <person name="Zhang Y."/>
        </authorList>
    </citation>
    <scope>NUCLEOTIDE SEQUENCE [LARGE SCALE GENOMIC DNA]</scope>
    <source>
        <strain evidence="6 7">SH314</strain>
    </source>
</reference>
<dbReference type="InterPro" id="IPR058163">
    <property type="entry name" value="LysR-type_TF_proteobact-type"/>
</dbReference>
<dbReference type="PANTHER" id="PTHR30537:SF68">
    <property type="entry name" value="TRANSCRIPTIONAL REGULATOR-RELATED"/>
    <property type="match status" value="1"/>
</dbReference>
<organism evidence="6 7">
    <name type="scientific">Shewanella seohaensis</name>
    <dbReference type="NCBI Taxonomy" id="755175"/>
    <lineage>
        <taxon>Bacteria</taxon>
        <taxon>Pseudomonadati</taxon>
        <taxon>Pseudomonadota</taxon>
        <taxon>Gammaproteobacteria</taxon>
        <taxon>Alteromonadales</taxon>
        <taxon>Shewanellaceae</taxon>
        <taxon>Shewanella</taxon>
    </lineage>
</organism>
<protein>
    <submittedName>
        <fullName evidence="6">LysR substrate-binding domain-containing protein</fullName>
    </submittedName>
</protein>
<accession>A0ABV4VY55</accession>
<keyword evidence="2" id="KW-0805">Transcription regulation</keyword>
<comment type="caution">
    <text evidence="6">The sequence shown here is derived from an EMBL/GenBank/DDBJ whole genome shotgun (WGS) entry which is preliminary data.</text>
</comment>
<dbReference type="InterPro" id="IPR005119">
    <property type="entry name" value="LysR_subst-bd"/>
</dbReference>
<dbReference type="SUPFAM" id="SSF46785">
    <property type="entry name" value="Winged helix' DNA-binding domain"/>
    <property type="match status" value="1"/>
</dbReference>
<dbReference type="InterPro" id="IPR036390">
    <property type="entry name" value="WH_DNA-bd_sf"/>
</dbReference>
<dbReference type="InterPro" id="IPR036388">
    <property type="entry name" value="WH-like_DNA-bd_sf"/>
</dbReference>
<feature type="domain" description="HTH lysR-type" evidence="5">
    <location>
        <begin position="1"/>
        <end position="58"/>
    </location>
</feature>
<dbReference type="Pfam" id="PF03466">
    <property type="entry name" value="LysR_substrate"/>
    <property type="match status" value="1"/>
</dbReference>
<dbReference type="InterPro" id="IPR000847">
    <property type="entry name" value="LysR_HTH_N"/>
</dbReference>
<dbReference type="PANTHER" id="PTHR30537">
    <property type="entry name" value="HTH-TYPE TRANSCRIPTIONAL REGULATOR"/>
    <property type="match status" value="1"/>
</dbReference>
<keyword evidence="4" id="KW-0804">Transcription</keyword>
<evidence type="ECO:0000256" key="4">
    <source>
        <dbReference type="ARBA" id="ARBA00023163"/>
    </source>
</evidence>
<evidence type="ECO:0000259" key="5">
    <source>
        <dbReference type="PROSITE" id="PS50931"/>
    </source>
</evidence>
<proteinExistence type="inferred from homology"/>
<dbReference type="Gene3D" id="1.10.10.10">
    <property type="entry name" value="Winged helix-like DNA-binding domain superfamily/Winged helix DNA-binding domain"/>
    <property type="match status" value="1"/>
</dbReference>
<sequence length="327" mass="36406">MDLNRVQIFAQVVEQGSFTGAAKALGLTKATVSRKIAELESDTGTQLLFRTTRALKLTEAGSSYYNRINKILSDLQSAENQLSAHQQLIKGNLKIVCPIELGQLFLGPIFAQFLTLYPDITIEAELTNRKVDVIEEGIDLLFQIADSSDTRLQSYSLVNAYKSLMASPSYLAEHGTPKVPQDLAKHKAIRLQSAHIEGAWKLFDGQSWVVIEPVTQLTVNNVTIAREAAIAGLGITAVPSIIAQEAIEKGYLVPLLDDYPMVQTKVVLSYPKRAYLPRKYRVFIEFIYTALFKRWGSQVLEVPEFIGQQEQLPHAKLNKCNLLGDEI</sequence>
<dbReference type="SUPFAM" id="SSF53850">
    <property type="entry name" value="Periplasmic binding protein-like II"/>
    <property type="match status" value="1"/>
</dbReference>
<dbReference type="RefSeq" id="WP_374919691.1">
    <property type="nucleotide sequence ID" value="NZ_JBHFGJ010000007.1"/>
</dbReference>
<evidence type="ECO:0000256" key="1">
    <source>
        <dbReference type="ARBA" id="ARBA00009437"/>
    </source>
</evidence>
<dbReference type="PROSITE" id="PS50931">
    <property type="entry name" value="HTH_LYSR"/>
    <property type="match status" value="1"/>
</dbReference>
<evidence type="ECO:0000313" key="6">
    <source>
        <dbReference type="EMBL" id="MFB2654045.1"/>
    </source>
</evidence>
<dbReference type="CDD" id="cd08422">
    <property type="entry name" value="PBP2_CrgA_like"/>
    <property type="match status" value="1"/>
</dbReference>
<gene>
    <name evidence="6" type="ORF">ACE02L_15005</name>
</gene>
<dbReference type="Proteomes" id="UP001576726">
    <property type="component" value="Unassembled WGS sequence"/>
</dbReference>
<dbReference type="Pfam" id="PF00126">
    <property type="entry name" value="HTH_1"/>
    <property type="match status" value="1"/>
</dbReference>
<evidence type="ECO:0000313" key="7">
    <source>
        <dbReference type="Proteomes" id="UP001576726"/>
    </source>
</evidence>
<keyword evidence="3" id="KW-0238">DNA-binding</keyword>
<evidence type="ECO:0000256" key="3">
    <source>
        <dbReference type="ARBA" id="ARBA00023125"/>
    </source>
</evidence>